<accession>A0A4V1IWH0</accession>
<dbReference type="Proteomes" id="UP000271241">
    <property type="component" value="Unassembled WGS sequence"/>
</dbReference>
<evidence type="ECO:0000313" key="3">
    <source>
        <dbReference type="Proteomes" id="UP000271241"/>
    </source>
</evidence>
<reference evidence="3" key="1">
    <citation type="journal article" date="2018" name="Nat. Microbiol.">
        <title>Leveraging single-cell genomics to expand the fungal tree of life.</title>
        <authorList>
            <person name="Ahrendt S.R."/>
            <person name="Quandt C.A."/>
            <person name="Ciobanu D."/>
            <person name="Clum A."/>
            <person name="Salamov A."/>
            <person name="Andreopoulos B."/>
            <person name="Cheng J.F."/>
            <person name="Woyke T."/>
            <person name="Pelin A."/>
            <person name="Henrissat B."/>
            <person name="Reynolds N.K."/>
            <person name="Benny G.L."/>
            <person name="Smith M.E."/>
            <person name="James T.Y."/>
            <person name="Grigoriev I.V."/>
        </authorList>
    </citation>
    <scope>NUCLEOTIDE SEQUENCE [LARGE SCALE GENOMIC DNA]</scope>
    <source>
        <strain evidence="3">RSA 1356</strain>
    </source>
</reference>
<gene>
    <name evidence="2" type="ORF">THASP1DRAFT_24340</name>
</gene>
<evidence type="ECO:0000313" key="2">
    <source>
        <dbReference type="EMBL" id="RKP07529.1"/>
    </source>
</evidence>
<feature type="region of interest" description="Disordered" evidence="1">
    <location>
        <begin position="1"/>
        <end position="52"/>
    </location>
</feature>
<protein>
    <submittedName>
        <fullName evidence="2">Uncharacterized protein</fullName>
    </submittedName>
</protein>
<feature type="region of interest" description="Disordered" evidence="1">
    <location>
        <begin position="150"/>
        <end position="172"/>
    </location>
</feature>
<organism evidence="2 3">
    <name type="scientific">Thamnocephalis sphaerospora</name>
    <dbReference type="NCBI Taxonomy" id="78915"/>
    <lineage>
        <taxon>Eukaryota</taxon>
        <taxon>Fungi</taxon>
        <taxon>Fungi incertae sedis</taxon>
        <taxon>Zoopagomycota</taxon>
        <taxon>Zoopagomycotina</taxon>
        <taxon>Zoopagomycetes</taxon>
        <taxon>Zoopagales</taxon>
        <taxon>Sigmoideomycetaceae</taxon>
        <taxon>Thamnocephalis</taxon>
    </lineage>
</organism>
<feature type="compositionally biased region" description="Polar residues" evidence="1">
    <location>
        <begin position="1"/>
        <end position="16"/>
    </location>
</feature>
<keyword evidence="3" id="KW-1185">Reference proteome</keyword>
<dbReference type="OrthoDB" id="10483911at2759"/>
<evidence type="ECO:0000256" key="1">
    <source>
        <dbReference type="SAM" id="MobiDB-lite"/>
    </source>
</evidence>
<dbReference type="AlphaFoldDB" id="A0A4V1IWH0"/>
<name>A0A4V1IWH0_9FUNG</name>
<feature type="region of interest" description="Disordered" evidence="1">
    <location>
        <begin position="87"/>
        <end position="117"/>
    </location>
</feature>
<sequence>HLIITASRSPANVSQDTGHESDASGETAAEDTRSLAHTPARPWPPASASTQPERRALVYRLQSNVHNEPNTMIWEVIAFPSGREVEAEADMPSSPKASKTYSAEKPGRTGYRNSEAASLNKKRLAPRLLARGRFNVKTNPQGARTITVLSGDPWESEDEAEQPQTRRLSRTSHYGHIRRASGDTATGDDAGYAHLLASAVDAPSASNSTDYLPLPPLTAGGAKLAARQPAHAATGEGSSADATAIASWTTAADVHARILITAPCYYTSPAWAAVHSLRRGRLLWERQGTWDQAIPLPEHAMVALVTNWTLPLEEPISEGEAVDDSEDQANAASGESVEHALDMADVMGSEGNEMPAVVSRALGHASLPRPMIARNAPVPVEDGAEDGVNAEDDNDADDYGIIELVSLNDGSTIKRIYHRWTGVDRHITGTLCVVRRWDDQVYVGDLLTGRRLRRLDMLLPVVKTSVGNVTLDAEADLVRNLTLGEFSATHYGYVPLKKDGEPVSSAYRMVDVTGLV</sequence>
<proteinExistence type="predicted"/>
<dbReference type="EMBL" id="KZ992706">
    <property type="protein sequence ID" value="RKP07529.1"/>
    <property type="molecule type" value="Genomic_DNA"/>
</dbReference>
<feature type="non-terminal residue" evidence="2">
    <location>
        <position position="1"/>
    </location>
</feature>